<dbReference type="EMBL" id="GCKF01046676">
    <property type="protein sequence ID" value="JAG93482.1"/>
    <property type="molecule type" value="Transcribed_RNA"/>
</dbReference>
<name>A0A0D6QRB6_ARACU</name>
<protein>
    <submittedName>
        <fullName evidence="9">Uncharacterized protein</fullName>
    </submittedName>
</protein>
<accession>A0A0D6QRB6</accession>
<feature type="transmembrane region" description="Helical" evidence="8">
    <location>
        <begin position="448"/>
        <end position="470"/>
    </location>
</feature>
<dbReference type="NCBIfam" id="TIGR00728">
    <property type="entry name" value="OPT_sfam"/>
    <property type="match status" value="1"/>
</dbReference>
<feature type="transmembrane region" description="Helical" evidence="8">
    <location>
        <begin position="544"/>
        <end position="566"/>
    </location>
</feature>
<evidence type="ECO:0000256" key="1">
    <source>
        <dbReference type="ARBA" id="ARBA00004141"/>
    </source>
</evidence>
<evidence type="ECO:0000256" key="8">
    <source>
        <dbReference type="SAM" id="Phobius"/>
    </source>
</evidence>
<evidence type="ECO:0000313" key="9">
    <source>
        <dbReference type="EMBL" id="JAG93482.1"/>
    </source>
</evidence>
<dbReference type="PANTHER" id="PTHR31645">
    <property type="entry name" value="OLIGOPEPTIDE TRANSPORTER YGL114W-RELATED"/>
    <property type="match status" value="1"/>
</dbReference>
<dbReference type="GO" id="GO:0016020">
    <property type="term" value="C:membrane"/>
    <property type="evidence" value="ECO:0007669"/>
    <property type="project" value="UniProtKB-SubCell"/>
</dbReference>
<dbReference type="AlphaFoldDB" id="A0A0D6QRB6"/>
<dbReference type="Pfam" id="PF03169">
    <property type="entry name" value="OPT"/>
    <property type="match status" value="2"/>
</dbReference>
<dbReference type="InterPro" id="IPR045035">
    <property type="entry name" value="YSL-like"/>
</dbReference>
<feature type="region of interest" description="Disordered" evidence="7">
    <location>
        <begin position="1"/>
        <end position="59"/>
    </location>
</feature>
<evidence type="ECO:0000256" key="4">
    <source>
        <dbReference type="ARBA" id="ARBA00022692"/>
    </source>
</evidence>
<feature type="transmembrane region" description="Helical" evidence="8">
    <location>
        <begin position="331"/>
        <end position="354"/>
    </location>
</feature>
<feature type="transmembrane region" description="Helical" evidence="8">
    <location>
        <begin position="236"/>
        <end position="268"/>
    </location>
</feature>
<proteinExistence type="inferred from homology"/>
<feature type="transmembrane region" description="Helical" evidence="8">
    <location>
        <begin position="360"/>
        <end position="383"/>
    </location>
</feature>
<feature type="transmembrane region" description="Helical" evidence="8">
    <location>
        <begin position="184"/>
        <end position="216"/>
    </location>
</feature>
<comment type="subcellular location">
    <subcellularLocation>
        <location evidence="1">Membrane</location>
        <topology evidence="1">Multi-pass membrane protein</topology>
    </subcellularLocation>
</comment>
<keyword evidence="6 8" id="KW-0472">Membrane</keyword>
<feature type="transmembrane region" description="Helical" evidence="8">
    <location>
        <begin position="105"/>
        <end position="125"/>
    </location>
</feature>
<evidence type="ECO:0000256" key="7">
    <source>
        <dbReference type="SAM" id="MobiDB-lite"/>
    </source>
</evidence>
<keyword evidence="5 8" id="KW-1133">Transmembrane helix</keyword>
<dbReference type="InterPro" id="IPR004813">
    <property type="entry name" value="OPT"/>
</dbReference>
<dbReference type="PANTHER" id="PTHR31645:SF76">
    <property type="entry name" value="METAL-NICOTIANAMINE TRANSPORTER YSL8-RELATED"/>
    <property type="match status" value="1"/>
</dbReference>
<dbReference type="GO" id="GO:0035673">
    <property type="term" value="F:oligopeptide transmembrane transporter activity"/>
    <property type="evidence" value="ECO:0007669"/>
    <property type="project" value="InterPro"/>
</dbReference>
<keyword evidence="3" id="KW-0813">Transport</keyword>
<feature type="transmembrane region" description="Helical" evidence="8">
    <location>
        <begin position="507"/>
        <end position="524"/>
    </location>
</feature>
<evidence type="ECO:0000256" key="2">
    <source>
        <dbReference type="ARBA" id="ARBA00010276"/>
    </source>
</evidence>
<evidence type="ECO:0000256" key="5">
    <source>
        <dbReference type="ARBA" id="ARBA00022989"/>
    </source>
</evidence>
<evidence type="ECO:0000256" key="3">
    <source>
        <dbReference type="ARBA" id="ARBA00022448"/>
    </source>
</evidence>
<feature type="transmembrane region" description="Helical" evidence="8">
    <location>
        <begin position="395"/>
        <end position="428"/>
    </location>
</feature>
<evidence type="ECO:0000256" key="6">
    <source>
        <dbReference type="ARBA" id="ARBA00023136"/>
    </source>
</evidence>
<organism evidence="9">
    <name type="scientific">Araucaria cunninghamii</name>
    <name type="common">Hoop pine</name>
    <name type="synonym">Moreton Bay pine</name>
    <dbReference type="NCBI Taxonomy" id="56994"/>
    <lineage>
        <taxon>Eukaryota</taxon>
        <taxon>Viridiplantae</taxon>
        <taxon>Streptophyta</taxon>
        <taxon>Embryophyta</taxon>
        <taxon>Tracheophyta</taxon>
        <taxon>Spermatophyta</taxon>
        <taxon>Pinopsida</taxon>
        <taxon>Pinidae</taxon>
        <taxon>Conifers II</taxon>
        <taxon>Araucariales</taxon>
        <taxon>Araucariaceae</taxon>
        <taxon>Araucaria</taxon>
    </lineage>
</organism>
<comment type="similarity">
    <text evidence="2">Belongs to the YSL (TC 2.A.67.2) family.</text>
</comment>
<keyword evidence="4 8" id="KW-0812">Transmembrane</keyword>
<reference evidence="9" key="1">
    <citation type="submission" date="2015-03" db="EMBL/GenBank/DDBJ databases">
        <title>A transcriptome of Araucaria cunninghamii, an australian fine timber species.</title>
        <authorList>
            <person name="Jing Yi C.J.Y."/>
            <person name="Yin San L.Y.S."/>
            <person name="Abdul Karim S.S."/>
            <person name="Wan Azmi N.N."/>
            <person name="Hercus R.R."/>
            <person name="Croft L.L."/>
        </authorList>
    </citation>
    <scope>NUCLEOTIDE SEQUENCE</scope>
    <source>
        <strain evidence="9">MI0301</strain>
        <tissue evidence="9">Leaf</tissue>
    </source>
</reference>
<feature type="compositionally biased region" description="Basic and acidic residues" evidence="7">
    <location>
        <begin position="10"/>
        <end position="22"/>
    </location>
</feature>
<sequence>MTLNSLEIENGMRRRPTGDAHGDMQGPFSGDAEGGSLNRDMQGVSGNEGDNDGSGHPNNLSVEAAFEGIPVPPWWEQITLRGLAVSAVLGGLFCIITHKLNLTTGVIPSLNVAAGLLGFFLIKTWTKLLERVGLLNKMFTRQENTVIQTCVVACYGIAFSGGFDNFPIFGLKAKDNMFYSDFSLVYVGAGMICPHLINISLLLGGIISFGLMWPLIRNNEGDWYPKGLESTDLKGLYGYKVFVAIALILGDGLYNFAKIFCITLLSLYRQHKEQKNLPLRNPSNVIGESLETSSIDVARRNETKNMYTDEASETLTTDYAKRNMIFMRDSIPFWAAASGYVLLAAISVGVMPQIFPPVKWYYVLVGYIVAPVLGFCNAYGCGLTDWSLASNYGKLGLFVFAAWVGEDGGVIAGLALMGVMMVIVATAADLMQDFKTGYLTLSSPRSMFVSQVIGTIMGCILAPLTFWMYWKAFDIGNSKEYKAPYAKIFRQMALIGVNGFSALPKHCLPLCYGFFLFAIVVNLIRDIVPQKVSRYIPIPMAMAIPFYIGPYFAIDMFVGTVIVFVWTKLNKEKADLLVPAVASGLICGDGLWTVPSAILAMAKVKSPICMAFLSRTAATNTLGI</sequence>